<evidence type="ECO:0000313" key="2">
    <source>
        <dbReference type="EMBL" id="TNH26462.1"/>
    </source>
</evidence>
<dbReference type="Proteomes" id="UP000306145">
    <property type="component" value="Unassembled WGS sequence"/>
</dbReference>
<keyword evidence="1" id="KW-0472">Membrane</keyword>
<gene>
    <name evidence="2" type="ORF">FHG89_20920</name>
</gene>
<dbReference type="EMBL" id="VDFY01000186">
    <property type="protein sequence ID" value="TNH26462.1"/>
    <property type="molecule type" value="Genomic_DNA"/>
</dbReference>
<name>A0A5C4QHB1_9ACTN</name>
<protein>
    <recommendedName>
        <fullName evidence="4">PH domain-containing protein</fullName>
    </recommendedName>
</protein>
<keyword evidence="1" id="KW-1133">Transmembrane helix</keyword>
<evidence type="ECO:0000313" key="3">
    <source>
        <dbReference type="Proteomes" id="UP000306145"/>
    </source>
</evidence>
<evidence type="ECO:0008006" key="4">
    <source>
        <dbReference type="Google" id="ProtNLM"/>
    </source>
</evidence>
<sequence>MTEPGTPTGTTLGQLLRQAATAEAAMWRSLYLWTRRRPLPLEPGDEPFGYLGVVKPILGIFIVLSAVEIPIFDLIVTHVVPWRPARWIVLGLGVWGLLWMVGLFASMTIHPHVVGDTGLRVRLNSGIDIWIPWTEIEALRKRYRSLPSSRSVQVEQEGDRQVLHLAVGSQTSIDVLLRQPLTFDLPKGRSAPVNELRLYADDPDGLLRSARGTPAGDTARR</sequence>
<evidence type="ECO:0000256" key="1">
    <source>
        <dbReference type="SAM" id="Phobius"/>
    </source>
</evidence>
<accession>A0A5C4QHB1</accession>
<proteinExistence type="predicted"/>
<feature type="transmembrane region" description="Helical" evidence="1">
    <location>
        <begin position="87"/>
        <end position="107"/>
    </location>
</feature>
<dbReference type="RefSeq" id="WP_167517478.1">
    <property type="nucleotide sequence ID" value="NZ_VDFY01000186.1"/>
</dbReference>
<reference evidence="2 3" key="1">
    <citation type="submission" date="2019-06" db="EMBL/GenBank/DDBJ databases">
        <title>Micromonospora ordensis sp. nov., isolated from deep marine sediment.</title>
        <authorList>
            <person name="Veyisoglu A."/>
            <person name="Carro L."/>
            <person name="Klenk H.-P."/>
            <person name="Sahin N."/>
        </authorList>
    </citation>
    <scope>NUCLEOTIDE SEQUENCE [LARGE SCALE GENOMIC DNA]</scope>
    <source>
        <strain evidence="2 3">S2509</strain>
    </source>
</reference>
<comment type="caution">
    <text evidence="2">The sequence shown here is derived from an EMBL/GenBank/DDBJ whole genome shotgun (WGS) entry which is preliminary data.</text>
</comment>
<keyword evidence="3" id="KW-1185">Reference proteome</keyword>
<keyword evidence="1" id="KW-0812">Transmembrane</keyword>
<organism evidence="2 3">
    <name type="scientific">Micromonospora orduensis</name>
    <dbReference type="NCBI Taxonomy" id="1420891"/>
    <lineage>
        <taxon>Bacteria</taxon>
        <taxon>Bacillati</taxon>
        <taxon>Actinomycetota</taxon>
        <taxon>Actinomycetes</taxon>
        <taxon>Micromonosporales</taxon>
        <taxon>Micromonosporaceae</taxon>
        <taxon>Micromonospora</taxon>
    </lineage>
</organism>
<dbReference type="AlphaFoldDB" id="A0A5C4QHB1"/>
<feature type="transmembrane region" description="Helical" evidence="1">
    <location>
        <begin position="57"/>
        <end position="80"/>
    </location>
</feature>